<dbReference type="InterPro" id="IPR016039">
    <property type="entry name" value="Thiolase-like"/>
</dbReference>
<dbReference type="Gene3D" id="3.40.47.10">
    <property type="match status" value="1"/>
</dbReference>
<protein>
    <recommendedName>
        <fullName evidence="4 14">3-oxoacyl-[acyl-carrier-protein] synthase 2</fullName>
        <ecNumber evidence="3 14">2.3.1.179</ecNumber>
    </recommendedName>
</protein>
<reference evidence="18 19" key="1">
    <citation type="submission" date="2019-04" db="EMBL/GenBank/DDBJ databases">
        <authorList>
            <person name="Embree M."/>
            <person name="Gaffney J.R."/>
        </authorList>
    </citation>
    <scope>NUCLEOTIDE SEQUENCE [LARGE SCALE GENOMIC DNA]</scope>
    <source>
        <strain evidence="18 19">JE7A12</strain>
    </source>
</reference>
<dbReference type="PROSITE" id="PS00606">
    <property type="entry name" value="KS3_1"/>
    <property type="match status" value="1"/>
</dbReference>
<dbReference type="PIRSF" id="PIRSF000447">
    <property type="entry name" value="KAS_II"/>
    <property type="match status" value="1"/>
</dbReference>
<comment type="similarity">
    <text evidence="2 14 16">Belongs to the thiolase-like superfamily. Beta-ketoacyl-ACP synthases family.</text>
</comment>
<comment type="catalytic activity">
    <reaction evidence="12 14">
        <text>(9Z)-hexadecenoyl-[ACP] + malonyl-[ACP] + H(+) = 3-oxo-(11Z)-octadecenoyl-[ACP] + holo-[ACP] + CO2</text>
        <dbReference type="Rhea" id="RHEA:55040"/>
        <dbReference type="Rhea" id="RHEA-COMP:9623"/>
        <dbReference type="Rhea" id="RHEA-COMP:9685"/>
        <dbReference type="Rhea" id="RHEA-COMP:10800"/>
        <dbReference type="Rhea" id="RHEA-COMP:14074"/>
        <dbReference type="ChEBI" id="CHEBI:15378"/>
        <dbReference type="ChEBI" id="CHEBI:16526"/>
        <dbReference type="ChEBI" id="CHEBI:64479"/>
        <dbReference type="ChEBI" id="CHEBI:78449"/>
        <dbReference type="ChEBI" id="CHEBI:83989"/>
        <dbReference type="ChEBI" id="CHEBI:138538"/>
        <dbReference type="EC" id="2.3.1.179"/>
    </reaction>
</comment>
<keyword evidence="6 14" id="KW-0808">Transferase</keyword>
<evidence type="ECO:0000256" key="5">
    <source>
        <dbReference type="ARBA" id="ARBA00022516"/>
    </source>
</evidence>
<accession>A0A4P8XVP3</accession>
<keyword evidence="5 14" id="KW-0444">Lipid biosynthesis</keyword>
<dbReference type="InterPro" id="IPR017568">
    <property type="entry name" value="3-oxoacyl-ACP_synth-2"/>
</dbReference>
<dbReference type="InterPro" id="IPR014030">
    <property type="entry name" value="Ketoacyl_synth_N"/>
</dbReference>
<dbReference type="SUPFAM" id="SSF53901">
    <property type="entry name" value="Thiolase-like"/>
    <property type="match status" value="2"/>
</dbReference>
<dbReference type="KEGG" id="ruj:E5Z56_07385"/>
<evidence type="ECO:0000256" key="12">
    <source>
        <dbReference type="ARBA" id="ARBA00047318"/>
    </source>
</evidence>
<gene>
    <name evidence="18" type="primary">fabF</name>
    <name evidence="18" type="ORF">E5Z56_07385</name>
</gene>
<dbReference type="PANTHER" id="PTHR11712">
    <property type="entry name" value="POLYKETIDE SYNTHASE-RELATED"/>
    <property type="match status" value="1"/>
</dbReference>
<evidence type="ECO:0000256" key="15">
    <source>
        <dbReference type="PIRSR" id="PIRSR000447-1"/>
    </source>
</evidence>
<dbReference type="SMART" id="SM00825">
    <property type="entry name" value="PKS_KS"/>
    <property type="match status" value="1"/>
</dbReference>
<evidence type="ECO:0000256" key="7">
    <source>
        <dbReference type="ARBA" id="ARBA00022832"/>
    </source>
</evidence>
<dbReference type="NCBIfam" id="NF005589">
    <property type="entry name" value="PRK07314.1"/>
    <property type="match status" value="1"/>
</dbReference>
<keyword evidence="10 14" id="KW-0012">Acyltransferase</keyword>
<evidence type="ECO:0000259" key="17">
    <source>
        <dbReference type="PROSITE" id="PS52004"/>
    </source>
</evidence>
<evidence type="ECO:0000256" key="10">
    <source>
        <dbReference type="ARBA" id="ARBA00023315"/>
    </source>
</evidence>
<keyword evidence="9 14" id="KW-0275">Fatty acid biosynthesis</keyword>
<dbReference type="FunFam" id="3.40.47.10:FF:000018">
    <property type="entry name" value="3-oxoacyl-[acyl-carrier-protein] synthase 2"/>
    <property type="match status" value="1"/>
</dbReference>
<dbReference type="GO" id="GO:0005829">
    <property type="term" value="C:cytosol"/>
    <property type="evidence" value="ECO:0007669"/>
    <property type="project" value="TreeGrafter"/>
</dbReference>
<evidence type="ECO:0000256" key="4">
    <source>
        <dbReference type="ARBA" id="ARBA00014657"/>
    </source>
</evidence>
<dbReference type="InterPro" id="IPR014031">
    <property type="entry name" value="Ketoacyl_synth_C"/>
</dbReference>
<dbReference type="UniPathway" id="UPA00094"/>
<evidence type="ECO:0000256" key="13">
    <source>
        <dbReference type="ARBA" id="ARBA00047659"/>
    </source>
</evidence>
<dbReference type="InterPro" id="IPR000794">
    <property type="entry name" value="Beta-ketoacyl_synthase"/>
</dbReference>
<dbReference type="NCBIfam" id="TIGR03150">
    <property type="entry name" value="fabF"/>
    <property type="match status" value="1"/>
</dbReference>
<organism evidence="18 19">
    <name type="scientific">Ruminococcus bovis</name>
    <dbReference type="NCBI Taxonomy" id="2564099"/>
    <lineage>
        <taxon>Bacteria</taxon>
        <taxon>Bacillati</taxon>
        <taxon>Bacillota</taxon>
        <taxon>Clostridia</taxon>
        <taxon>Eubacteriales</taxon>
        <taxon>Oscillospiraceae</taxon>
        <taxon>Ruminococcus</taxon>
    </lineage>
</organism>
<evidence type="ECO:0000256" key="16">
    <source>
        <dbReference type="RuleBase" id="RU003694"/>
    </source>
</evidence>
<evidence type="ECO:0000256" key="1">
    <source>
        <dbReference type="ARBA" id="ARBA00005194"/>
    </source>
</evidence>
<name>A0A4P8XVP3_9FIRM</name>
<dbReference type="InterPro" id="IPR020841">
    <property type="entry name" value="PKS_Beta-ketoAc_synthase_dom"/>
</dbReference>
<comment type="function">
    <text evidence="11 14">Involved in the type II fatty acid elongation cycle. Catalyzes the elongation of a wide range of acyl-ACP by the addition of two carbons from malonyl-ACP to an acyl acceptor. Can efficiently catalyze the conversion of palmitoleoyl-ACP (cis-hexadec-9-enoyl-ACP) to cis-vaccenoyl-ACP (cis-octadec-11-enoyl-ACP), an essential step in the thermal regulation of fatty acid composition.</text>
</comment>
<dbReference type="Pfam" id="PF00109">
    <property type="entry name" value="ketoacyl-synt"/>
    <property type="match status" value="1"/>
</dbReference>
<evidence type="ECO:0000256" key="6">
    <source>
        <dbReference type="ARBA" id="ARBA00022679"/>
    </source>
</evidence>
<feature type="domain" description="Ketosynthase family 3 (KS3)" evidence="17">
    <location>
        <begin position="1"/>
        <end position="409"/>
    </location>
</feature>
<evidence type="ECO:0000256" key="11">
    <source>
        <dbReference type="ARBA" id="ARBA00024006"/>
    </source>
</evidence>
<comment type="catalytic activity">
    <reaction evidence="13 14">
        <text>a fatty acyl-[ACP] + malonyl-[ACP] + H(+) = a 3-oxoacyl-[ACP] + holo-[ACP] + CO2</text>
        <dbReference type="Rhea" id="RHEA:22836"/>
        <dbReference type="Rhea" id="RHEA-COMP:9623"/>
        <dbReference type="Rhea" id="RHEA-COMP:9685"/>
        <dbReference type="Rhea" id="RHEA-COMP:9916"/>
        <dbReference type="Rhea" id="RHEA-COMP:14125"/>
        <dbReference type="ChEBI" id="CHEBI:15378"/>
        <dbReference type="ChEBI" id="CHEBI:16526"/>
        <dbReference type="ChEBI" id="CHEBI:64479"/>
        <dbReference type="ChEBI" id="CHEBI:78449"/>
        <dbReference type="ChEBI" id="CHEBI:78776"/>
        <dbReference type="ChEBI" id="CHEBI:138651"/>
    </reaction>
</comment>
<dbReference type="InterPro" id="IPR018201">
    <property type="entry name" value="Ketoacyl_synth_AS"/>
</dbReference>
<keyword evidence="7" id="KW-0276">Fatty acid metabolism</keyword>
<dbReference type="GO" id="GO:0006633">
    <property type="term" value="P:fatty acid biosynthetic process"/>
    <property type="evidence" value="ECO:0007669"/>
    <property type="project" value="UniProtKB-UniRule"/>
</dbReference>
<sequence>MRRVVVTGIGAVTPVGNDMKTTWDNLVNGVSGIDFIPEERFSTEGLKVKIAGLVKDFEPTKYFEKKDLRKNDLYTQYAVAAATEAVEDSGILGKIEEDNFGVYVGAGIGGLESFYKNSINMEKFGARKVSPFFIPMMIANMASGTIAIKFKAKGPCVPIVTACATGANSIGEAFHAIRDGYCDAIITGGAEAAVSPLSIAGFQNCKALTTRNDPKTASIPFDKNRDGFVMGEGGACMILEEYEHAKARGAKIYAEIAGYGNTCDAHHITAPDATAETPAKAIKVAMKEANVTGDEEWYWNAHGTSTHLNDVTETKAIKMALGENAYRVNVSSTKSMTGHLFGATGALEAIVCTLALKNGIIPPTIGYTEKDEECDLNYTPNKAVKRDVNVAASTNLGFGGHNACLIFKKFMED</sequence>
<evidence type="ECO:0000256" key="14">
    <source>
        <dbReference type="PIRNR" id="PIRNR000447"/>
    </source>
</evidence>
<dbReference type="PANTHER" id="PTHR11712:SF336">
    <property type="entry name" value="3-OXOACYL-[ACYL-CARRIER-PROTEIN] SYNTHASE, MITOCHONDRIAL"/>
    <property type="match status" value="1"/>
</dbReference>
<evidence type="ECO:0000313" key="18">
    <source>
        <dbReference type="EMBL" id="QCT07191.1"/>
    </source>
</evidence>
<comment type="pathway">
    <text evidence="1 14">Lipid metabolism; fatty acid biosynthesis.</text>
</comment>
<evidence type="ECO:0000256" key="8">
    <source>
        <dbReference type="ARBA" id="ARBA00023098"/>
    </source>
</evidence>
<evidence type="ECO:0000256" key="9">
    <source>
        <dbReference type="ARBA" id="ARBA00023160"/>
    </source>
</evidence>
<evidence type="ECO:0000313" key="19">
    <source>
        <dbReference type="Proteomes" id="UP000301475"/>
    </source>
</evidence>
<dbReference type="Pfam" id="PF02801">
    <property type="entry name" value="Ketoacyl-synt_C"/>
    <property type="match status" value="1"/>
</dbReference>
<dbReference type="AlphaFoldDB" id="A0A4P8XVP3"/>
<dbReference type="EMBL" id="CP039381">
    <property type="protein sequence ID" value="QCT07191.1"/>
    <property type="molecule type" value="Genomic_DNA"/>
</dbReference>
<evidence type="ECO:0000256" key="2">
    <source>
        <dbReference type="ARBA" id="ARBA00008467"/>
    </source>
</evidence>
<feature type="active site" description="For beta-ketoacyl synthase activity" evidence="15">
    <location>
        <position position="163"/>
    </location>
</feature>
<proteinExistence type="inferred from homology"/>
<dbReference type="OrthoDB" id="9808669at2"/>
<dbReference type="PROSITE" id="PS52004">
    <property type="entry name" value="KS3_2"/>
    <property type="match status" value="1"/>
</dbReference>
<dbReference type="EC" id="2.3.1.179" evidence="3 14"/>
<dbReference type="RefSeq" id="WP_138157235.1">
    <property type="nucleotide sequence ID" value="NZ_CP039381.1"/>
</dbReference>
<dbReference type="CDD" id="cd00834">
    <property type="entry name" value="KAS_I_II"/>
    <property type="match status" value="1"/>
</dbReference>
<keyword evidence="19" id="KW-1185">Reference proteome</keyword>
<dbReference type="GO" id="GO:0004315">
    <property type="term" value="F:3-oxoacyl-[acyl-carrier-protein] synthase activity"/>
    <property type="evidence" value="ECO:0007669"/>
    <property type="project" value="UniProtKB-UniRule"/>
</dbReference>
<dbReference type="Proteomes" id="UP000301475">
    <property type="component" value="Chromosome"/>
</dbReference>
<keyword evidence="8" id="KW-0443">Lipid metabolism</keyword>
<evidence type="ECO:0000256" key="3">
    <source>
        <dbReference type="ARBA" id="ARBA00012356"/>
    </source>
</evidence>